<keyword evidence="2" id="KW-1133">Transmembrane helix</keyword>
<evidence type="ECO:0000259" key="3">
    <source>
        <dbReference type="Pfam" id="PF18654"/>
    </source>
</evidence>
<sequence>MLLANFNIPELLTEQVNLYLSNTKPAFSELKAMILSKAPIPQVHSNIVTILTESKDTNLHQVQKALETQAHKNQLAEDEQQKKQDQSEASKDEELKNRLNRELKHIPTQISSHETECRLLQRKLTRLLEAPPQIEVTQKSSSTSDKVHSSTLNEHNRAIERIRNSLVDYEMKIQALLQEQHTSQIKLREIEERGEIRKTHQDKRTLRAQASIGYRTSGEGIEETLSTKNRNQLAKSIKDQRNAIEKKCADLIQDAEQINYPYFLEELQKHLNSSKPNLTSQEVEALKVILKLMKKHLDFEQQAVKTETSLKMKKQFISTQITKLIGLKSKLKLLQESNPSLKTANQNLASKNLELSVSLANHIKLRDRLGNPALLLAALTFAFCIPLILTVSGVIPFFIGPALLYSLVSIPPAALFIATLGVGIAALVYTIKAHMNDSEIKTNLLTIEMNSKHMGRNEQTLKTLETVTIPSLNSQIKKDEIARDNLILSLKNSQTKALQAFEQAKEIEPVSFSESSILDTKAPAPKETKQDSDETDSSEHSSDPEESSFEEELEASNSSRNG</sequence>
<accession>A0ABS1WCI4</accession>
<dbReference type="NCBIfam" id="NF043059">
    <property type="entry name" value="T4SS_LegC3"/>
    <property type="match status" value="1"/>
</dbReference>
<evidence type="ECO:0000313" key="4">
    <source>
        <dbReference type="EMBL" id="MBL7527066.1"/>
    </source>
</evidence>
<evidence type="ECO:0000256" key="2">
    <source>
        <dbReference type="SAM" id="Phobius"/>
    </source>
</evidence>
<organism evidence="4 5">
    <name type="scientific">Legionella bononiensis</name>
    <dbReference type="NCBI Taxonomy" id="2793102"/>
    <lineage>
        <taxon>Bacteria</taxon>
        <taxon>Pseudomonadati</taxon>
        <taxon>Pseudomonadota</taxon>
        <taxon>Gammaproteobacteria</taxon>
        <taxon>Legionellales</taxon>
        <taxon>Legionellaceae</taxon>
        <taxon>Legionella</taxon>
    </lineage>
</organism>
<feature type="compositionally biased region" description="Basic and acidic residues" evidence="1">
    <location>
        <begin position="524"/>
        <end position="543"/>
    </location>
</feature>
<feature type="compositionally biased region" description="Basic and acidic residues" evidence="1">
    <location>
        <begin position="79"/>
        <end position="94"/>
    </location>
</feature>
<evidence type="ECO:0000256" key="1">
    <source>
        <dbReference type="SAM" id="MobiDB-lite"/>
    </source>
</evidence>
<keyword evidence="5" id="KW-1185">Reference proteome</keyword>
<feature type="compositionally biased region" description="Acidic residues" evidence="1">
    <location>
        <begin position="544"/>
        <end position="554"/>
    </location>
</feature>
<dbReference type="RefSeq" id="WP_203107887.1">
    <property type="nucleotide sequence ID" value="NZ_JADOBG010000003.1"/>
</dbReference>
<feature type="transmembrane region" description="Helical" evidence="2">
    <location>
        <begin position="373"/>
        <end position="399"/>
    </location>
</feature>
<feature type="transmembrane region" description="Helical" evidence="2">
    <location>
        <begin position="405"/>
        <end position="431"/>
    </location>
</feature>
<name>A0ABS1WCI4_9GAMM</name>
<comment type="caution">
    <text evidence="4">The sequence shown here is derived from an EMBL/GenBank/DDBJ whole genome shotgun (WGS) entry which is preliminary data.</text>
</comment>
<feature type="region of interest" description="Disordered" evidence="1">
    <location>
        <begin position="72"/>
        <end position="94"/>
    </location>
</feature>
<dbReference type="Pfam" id="PF18654">
    <property type="entry name" value="LegC3_N"/>
    <property type="match status" value="1"/>
</dbReference>
<feature type="region of interest" description="Disordered" evidence="1">
    <location>
        <begin position="509"/>
        <end position="562"/>
    </location>
</feature>
<reference evidence="4 5" key="1">
    <citation type="submission" date="2020-12" db="EMBL/GenBank/DDBJ databases">
        <title>WGS of Legionella: environmental sample.</title>
        <authorList>
            <person name="Cristino S."/>
            <person name="Girolamini L."/>
            <person name="Salaris S."/>
            <person name="Pascale M.R."/>
            <person name="Mazzotta M."/>
            <person name="Orsini M."/>
            <person name="Grottola A."/>
        </authorList>
    </citation>
    <scope>NUCLEOTIDE SEQUENCE [LARGE SCALE GENOMIC DNA]</scope>
    <source>
        <strain evidence="4 5">30cs62</strain>
    </source>
</reference>
<feature type="domain" description="LegC3 N-terminal Legionellaceae" evidence="3">
    <location>
        <begin position="1"/>
        <end position="299"/>
    </location>
</feature>
<gene>
    <name evidence="4" type="ORF">I5282_10840</name>
</gene>
<keyword evidence="2" id="KW-0812">Transmembrane</keyword>
<proteinExistence type="predicted"/>
<dbReference type="InterPro" id="IPR041357">
    <property type="entry name" value="LegC3_N_Legionellaceae"/>
</dbReference>
<evidence type="ECO:0000313" key="5">
    <source>
        <dbReference type="Proteomes" id="UP000809910"/>
    </source>
</evidence>
<dbReference type="EMBL" id="JADWVN010000021">
    <property type="protein sequence ID" value="MBL7527066.1"/>
    <property type="molecule type" value="Genomic_DNA"/>
</dbReference>
<protein>
    <submittedName>
        <fullName evidence="4">Kinectin 1</fullName>
    </submittedName>
</protein>
<dbReference type="Proteomes" id="UP000809910">
    <property type="component" value="Unassembled WGS sequence"/>
</dbReference>
<keyword evidence="2" id="KW-0472">Membrane</keyword>